<dbReference type="EMBL" id="GBRH01212970">
    <property type="protein sequence ID" value="JAD84925.1"/>
    <property type="molecule type" value="Transcribed_RNA"/>
</dbReference>
<dbReference type="AlphaFoldDB" id="A0A0A9DH10"/>
<evidence type="ECO:0000313" key="1">
    <source>
        <dbReference type="EMBL" id="JAD84925.1"/>
    </source>
</evidence>
<proteinExistence type="predicted"/>
<reference evidence="1" key="1">
    <citation type="submission" date="2014-09" db="EMBL/GenBank/DDBJ databases">
        <authorList>
            <person name="Magalhaes I.L.F."/>
            <person name="Oliveira U."/>
            <person name="Santos F.R."/>
            <person name="Vidigal T.H.D.A."/>
            <person name="Brescovit A.D."/>
            <person name="Santos A.J."/>
        </authorList>
    </citation>
    <scope>NUCLEOTIDE SEQUENCE</scope>
    <source>
        <tissue evidence="1">Shoot tissue taken approximately 20 cm above the soil surface</tissue>
    </source>
</reference>
<protein>
    <submittedName>
        <fullName evidence="1">Uncharacterized protein</fullName>
    </submittedName>
</protein>
<organism evidence="1">
    <name type="scientific">Arundo donax</name>
    <name type="common">Giant reed</name>
    <name type="synonym">Donax arundinaceus</name>
    <dbReference type="NCBI Taxonomy" id="35708"/>
    <lineage>
        <taxon>Eukaryota</taxon>
        <taxon>Viridiplantae</taxon>
        <taxon>Streptophyta</taxon>
        <taxon>Embryophyta</taxon>
        <taxon>Tracheophyta</taxon>
        <taxon>Spermatophyta</taxon>
        <taxon>Magnoliopsida</taxon>
        <taxon>Liliopsida</taxon>
        <taxon>Poales</taxon>
        <taxon>Poaceae</taxon>
        <taxon>PACMAD clade</taxon>
        <taxon>Arundinoideae</taxon>
        <taxon>Arundineae</taxon>
        <taxon>Arundo</taxon>
    </lineage>
</organism>
<accession>A0A0A9DH10</accession>
<name>A0A0A9DH10_ARUDO</name>
<reference evidence="1" key="2">
    <citation type="journal article" date="2015" name="Data Brief">
        <title>Shoot transcriptome of the giant reed, Arundo donax.</title>
        <authorList>
            <person name="Barrero R.A."/>
            <person name="Guerrero F.D."/>
            <person name="Moolhuijzen P."/>
            <person name="Goolsby J.A."/>
            <person name="Tidwell J."/>
            <person name="Bellgard S.E."/>
            <person name="Bellgard M.I."/>
        </authorList>
    </citation>
    <scope>NUCLEOTIDE SEQUENCE</scope>
    <source>
        <tissue evidence="1">Shoot tissue taken approximately 20 cm above the soil surface</tissue>
    </source>
</reference>
<sequence>MGILAVREPLVWWPVPTHNMTRILSPATLAALFRAASSTFRMWIASLTCRPCKSIRRSLPRCEETGFLQNETSSGYT</sequence>